<evidence type="ECO:0000313" key="1">
    <source>
        <dbReference type="EMBL" id="EKD30200.1"/>
    </source>
</evidence>
<protein>
    <submittedName>
        <fullName evidence="1">Uncharacterized protein</fullName>
    </submittedName>
</protein>
<dbReference type="SUPFAM" id="SSF55811">
    <property type="entry name" value="Nudix"/>
    <property type="match status" value="1"/>
</dbReference>
<comment type="caution">
    <text evidence="1">The sequence shown here is derived from an EMBL/GenBank/DDBJ whole genome shotgun (WGS) entry which is preliminary data.</text>
</comment>
<reference evidence="1" key="1">
    <citation type="journal article" date="2012" name="Science">
        <title>Fermentation, hydrogen, and sulfur metabolism in multiple uncultivated bacterial phyla.</title>
        <authorList>
            <person name="Wrighton K.C."/>
            <person name="Thomas B.C."/>
            <person name="Sharon I."/>
            <person name="Miller C.S."/>
            <person name="Castelle C.J."/>
            <person name="VerBerkmoes N.C."/>
            <person name="Wilkins M.J."/>
            <person name="Hettich R.L."/>
            <person name="Lipton M.S."/>
            <person name="Williams K.H."/>
            <person name="Long P.E."/>
            <person name="Banfield J.F."/>
        </authorList>
    </citation>
    <scope>NUCLEOTIDE SEQUENCE [LARGE SCALE GENOMIC DNA]</scope>
</reference>
<dbReference type="InterPro" id="IPR015797">
    <property type="entry name" value="NUDIX_hydrolase-like_dom_sf"/>
</dbReference>
<dbReference type="Gene3D" id="3.90.79.10">
    <property type="entry name" value="Nucleoside Triphosphate Pyrophosphohydrolase"/>
    <property type="match status" value="1"/>
</dbReference>
<sequence>MSELVNVFSLDTPDVILPTERKSFYQEQTEIFKKTGKPTKAVNVVNIFLFNEAWQLILQKRANNKAHNPDLIDKSVGWHIVYGDSPNFTVMLETVQELQVPSIVLNNDEDFNKTYALLKSYVATTAVVKHFATELVSLTKIINDEHIAIGNKTYLYVWIYEGSLRNVDREAKWVLFYSLPELEYELGKFPDIFTYDLQFYFAKYKEYFLNFIKEVQEIKGS</sequence>
<gene>
    <name evidence="1" type="ORF">ACD_78C00121G0002</name>
</gene>
<accession>K1XIQ3</accession>
<dbReference type="EMBL" id="AMFJ01034121">
    <property type="protein sequence ID" value="EKD30200.1"/>
    <property type="molecule type" value="Genomic_DNA"/>
</dbReference>
<dbReference type="AlphaFoldDB" id="K1XIQ3"/>
<name>K1XIQ3_9BACT</name>
<proteinExistence type="predicted"/>
<organism evidence="1">
    <name type="scientific">uncultured bacterium</name>
    <name type="common">gcode 4</name>
    <dbReference type="NCBI Taxonomy" id="1234023"/>
    <lineage>
        <taxon>Bacteria</taxon>
        <taxon>environmental samples</taxon>
    </lineage>
</organism>